<accession>A0ABQ3K7C7</accession>
<reference evidence="2" key="1">
    <citation type="journal article" date="2019" name="Int. J. Syst. Evol. Microbiol.">
        <title>The Global Catalogue of Microorganisms (GCM) 10K type strain sequencing project: providing services to taxonomists for standard genome sequencing and annotation.</title>
        <authorList>
            <consortium name="The Broad Institute Genomics Platform"/>
            <consortium name="The Broad Institute Genome Sequencing Center for Infectious Disease"/>
            <person name="Wu L."/>
            <person name="Ma J."/>
        </authorList>
    </citation>
    <scope>NUCLEOTIDE SEQUENCE [LARGE SCALE GENOMIC DNA]</scope>
    <source>
        <strain evidence="2">CGMCC 1.18439</strain>
    </source>
</reference>
<proteinExistence type="predicted"/>
<gene>
    <name evidence="1" type="ORF">GCM10017783_19500</name>
</gene>
<evidence type="ECO:0000313" key="2">
    <source>
        <dbReference type="Proteomes" id="UP000632154"/>
    </source>
</evidence>
<sequence length="75" mass="8166">MQKVRQLAQLQAQLLPQLPQRALPSLQLKAAPPRRATMPMLQPLQRATPQLASRSSLLVAPVATGLKVKEPLALP</sequence>
<organism evidence="1 2">
    <name type="scientific">Deinococcus piscis</name>
    <dbReference type="NCBI Taxonomy" id="394230"/>
    <lineage>
        <taxon>Bacteria</taxon>
        <taxon>Thermotogati</taxon>
        <taxon>Deinococcota</taxon>
        <taxon>Deinococci</taxon>
        <taxon>Deinococcales</taxon>
        <taxon>Deinococcaceae</taxon>
        <taxon>Deinococcus</taxon>
    </lineage>
</organism>
<name>A0ABQ3K7C7_9DEIO</name>
<comment type="caution">
    <text evidence="1">The sequence shown here is derived from an EMBL/GenBank/DDBJ whole genome shotgun (WGS) entry which is preliminary data.</text>
</comment>
<evidence type="ECO:0000313" key="1">
    <source>
        <dbReference type="EMBL" id="GHG07022.1"/>
    </source>
</evidence>
<protein>
    <submittedName>
        <fullName evidence="1">Uncharacterized protein</fullName>
    </submittedName>
</protein>
<dbReference type="EMBL" id="BNAL01000026">
    <property type="protein sequence ID" value="GHG07022.1"/>
    <property type="molecule type" value="Genomic_DNA"/>
</dbReference>
<dbReference type="Proteomes" id="UP000632154">
    <property type="component" value="Unassembled WGS sequence"/>
</dbReference>
<keyword evidence="2" id="KW-1185">Reference proteome</keyword>